<dbReference type="CDD" id="cd00093">
    <property type="entry name" value="HTH_XRE"/>
    <property type="match status" value="1"/>
</dbReference>
<keyword evidence="1" id="KW-0238">DNA-binding</keyword>
<evidence type="ECO:0000313" key="3">
    <source>
        <dbReference type="EMBL" id="EKC50845.1"/>
    </source>
</evidence>
<dbReference type="Pfam" id="PF01381">
    <property type="entry name" value="HTH_3"/>
    <property type="match status" value="1"/>
</dbReference>
<reference evidence="3" key="1">
    <citation type="journal article" date="2013" name="Environ. Microbiol.">
        <title>Microbiota from the distal guts of lean and obese adolescents exhibit partial functional redundancy besides clear differences in community structure.</title>
        <authorList>
            <person name="Ferrer M."/>
            <person name="Ruiz A."/>
            <person name="Lanza F."/>
            <person name="Haange S.B."/>
            <person name="Oberbach A."/>
            <person name="Till H."/>
            <person name="Bargiela R."/>
            <person name="Campoy C."/>
            <person name="Segura M.T."/>
            <person name="Richter M."/>
            <person name="von Bergen M."/>
            <person name="Seifert J."/>
            <person name="Suarez A."/>
        </authorList>
    </citation>
    <scope>NUCLEOTIDE SEQUENCE</scope>
</reference>
<dbReference type="PANTHER" id="PTHR46558">
    <property type="entry name" value="TRACRIPTIONAL REGULATORY PROTEIN-RELATED-RELATED"/>
    <property type="match status" value="1"/>
</dbReference>
<dbReference type="InterPro" id="IPR001387">
    <property type="entry name" value="Cro/C1-type_HTH"/>
</dbReference>
<protein>
    <submittedName>
        <fullName evidence="3">Protein containing Helix-turn-helix type 3 domain protein</fullName>
    </submittedName>
</protein>
<dbReference type="AlphaFoldDB" id="K1SAQ7"/>
<dbReference type="GO" id="GO:0003677">
    <property type="term" value="F:DNA binding"/>
    <property type="evidence" value="ECO:0007669"/>
    <property type="project" value="UniProtKB-KW"/>
</dbReference>
<dbReference type="PANTHER" id="PTHR46558:SF11">
    <property type="entry name" value="HTH-TYPE TRANSCRIPTIONAL REGULATOR XRE"/>
    <property type="match status" value="1"/>
</dbReference>
<proteinExistence type="predicted"/>
<dbReference type="Gene3D" id="1.10.260.40">
    <property type="entry name" value="lambda repressor-like DNA-binding domains"/>
    <property type="match status" value="1"/>
</dbReference>
<feature type="domain" description="HTH cro/C1-type" evidence="2">
    <location>
        <begin position="8"/>
        <end position="62"/>
    </location>
</feature>
<gene>
    <name evidence="3" type="ORF">OBE_13922</name>
</gene>
<dbReference type="SUPFAM" id="SSF47413">
    <property type="entry name" value="lambda repressor-like DNA-binding domains"/>
    <property type="match status" value="1"/>
</dbReference>
<evidence type="ECO:0000256" key="1">
    <source>
        <dbReference type="ARBA" id="ARBA00023125"/>
    </source>
</evidence>
<name>K1SAQ7_9ZZZZ</name>
<comment type="caution">
    <text evidence="3">The sequence shown here is derived from an EMBL/GenBank/DDBJ whole genome shotgun (WGS) entry which is preliminary data.</text>
</comment>
<dbReference type="PROSITE" id="PS50943">
    <property type="entry name" value="HTH_CROC1"/>
    <property type="match status" value="1"/>
</dbReference>
<accession>K1SAQ7</accession>
<sequence>MVLLGKRIKEQRKKMNLTQEELGHLINVTKVSICCYENGTRTPTLETLKVLAETFNVDINYLLGNDSYEIADGDNSYGIYMSQEEITFIKEIRKNNNIHKMMIDDPKRFVELINKKIN</sequence>
<dbReference type="InterPro" id="IPR010982">
    <property type="entry name" value="Lambda_DNA-bd_dom_sf"/>
</dbReference>
<dbReference type="EMBL" id="AJWZ01009599">
    <property type="protein sequence ID" value="EKC50845.1"/>
    <property type="molecule type" value="Genomic_DNA"/>
</dbReference>
<dbReference type="SMART" id="SM00530">
    <property type="entry name" value="HTH_XRE"/>
    <property type="match status" value="1"/>
</dbReference>
<organism evidence="3">
    <name type="scientific">human gut metagenome</name>
    <dbReference type="NCBI Taxonomy" id="408170"/>
    <lineage>
        <taxon>unclassified sequences</taxon>
        <taxon>metagenomes</taxon>
        <taxon>organismal metagenomes</taxon>
    </lineage>
</organism>
<evidence type="ECO:0000259" key="2">
    <source>
        <dbReference type="PROSITE" id="PS50943"/>
    </source>
</evidence>